<evidence type="ECO:0000256" key="6">
    <source>
        <dbReference type="HAMAP-Rule" id="MF_01208"/>
    </source>
</evidence>
<evidence type="ECO:0000256" key="3">
    <source>
        <dbReference type="ARBA" id="ARBA00022676"/>
    </source>
</evidence>
<dbReference type="SUPFAM" id="SSF53271">
    <property type="entry name" value="PRTase-like"/>
    <property type="match status" value="1"/>
</dbReference>
<dbReference type="GO" id="GO:0000287">
    <property type="term" value="F:magnesium ion binding"/>
    <property type="evidence" value="ECO:0007669"/>
    <property type="project" value="UniProtKB-UniRule"/>
</dbReference>
<comment type="function">
    <text evidence="6">Catalyzes the transfer of a ribosyl phosphate group from 5-phosphoribose 1-diphosphate to orotate, leading to the formation of orotidine monophosphate (OMP).</text>
</comment>
<organism evidence="7 8">
    <name type="scientific">Desulfomonile tiedjei (strain ATCC 49306 / DSM 6799 / DCB-1)</name>
    <dbReference type="NCBI Taxonomy" id="706587"/>
    <lineage>
        <taxon>Bacteria</taxon>
        <taxon>Pseudomonadati</taxon>
        <taxon>Thermodesulfobacteriota</taxon>
        <taxon>Desulfomonilia</taxon>
        <taxon>Desulfomonilales</taxon>
        <taxon>Desulfomonilaceae</taxon>
        <taxon>Desulfomonile</taxon>
    </lineage>
</organism>
<evidence type="ECO:0000313" key="7">
    <source>
        <dbReference type="EMBL" id="AFM26621.1"/>
    </source>
</evidence>
<evidence type="ECO:0000256" key="2">
    <source>
        <dbReference type="ARBA" id="ARBA00011971"/>
    </source>
</evidence>
<proteinExistence type="inferred from homology"/>
<dbReference type="EMBL" id="CP003360">
    <property type="protein sequence ID" value="AFM26621.1"/>
    <property type="molecule type" value="Genomic_DNA"/>
</dbReference>
<dbReference type="CDD" id="cd06223">
    <property type="entry name" value="PRTases_typeI"/>
    <property type="match status" value="1"/>
</dbReference>
<dbReference type="InterPro" id="IPR000836">
    <property type="entry name" value="PRTase_dom"/>
</dbReference>
<comment type="pathway">
    <text evidence="1 6">Pyrimidine metabolism; UMP biosynthesis via de novo pathway; UMP from orotate: step 1/2.</text>
</comment>
<feature type="binding site" description="in other chain" evidence="6">
    <location>
        <position position="118"/>
    </location>
    <ligand>
        <name>5-phospho-alpha-D-ribose 1-diphosphate</name>
        <dbReference type="ChEBI" id="CHEBI:58017"/>
        <note>ligand shared between dimeric partners</note>
    </ligand>
</feature>
<comment type="similarity">
    <text evidence="6">Belongs to the purine/pyrimidine phosphoribosyltransferase family. PyrE subfamily.</text>
</comment>
<keyword evidence="4 6" id="KW-0808">Transferase</keyword>
<evidence type="ECO:0000313" key="8">
    <source>
        <dbReference type="Proteomes" id="UP000006055"/>
    </source>
</evidence>
<feature type="binding site" description="in other chain" evidence="6">
    <location>
        <begin position="143"/>
        <end position="151"/>
    </location>
    <ligand>
        <name>5-phospho-alpha-D-ribose 1-diphosphate</name>
        <dbReference type="ChEBI" id="CHEBI:58017"/>
        <note>ligand shared between dimeric partners</note>
    </ligand>
</feature>
<keyword evidence="5 6" id="KW-0665">Pyrimidine biosynthesis</keyword>
<keyword evidence="3 6" id="KW-0328">Glycosyltransferase</keyword>
<dbReference type="EC" id="2.4.2.10" evidence="2 6"/>
<dbReference type="RefSeq" id="WP_014811747.1">
    <property type="nucleotide sequence ID" value="NC_018025.1"/>
</dbReference>
<feature type="binding site" evidence="6">
    <location>
        <position position="147"/>
    </location>
    <ligand>
        <name>orotate</name>
        <dbReference type="ChEBI" id="CHEBI:30839"/>
    </ligand>
</feature>
<dbReference type="GO" id="GO:0019856">
    <property type="term" value="P:pyrimidine nucleobase biosynthetic process"/>
    <property type="evidence" value="ECO:0007669"/>
    <property type="project" value="TreeGrafter"/>
</dbReference>
<reference evidence="8" key="1">
    <citation type="submission" date="2012-06" db="EMBL/GenBank/DDBJ databases">
        <title>Complete sequence of chromosome of Desulfomonile tiedjei DSM 6799.</title>
        <authorList>
            <person name="Lucas S."/>
            <person name="Copeland A."/>
            <person name="Lapidus A."/>
            <person name="Glavina del Rio T."/>
            <person name="Dalin E."/>
            <person name="Tice H."/>
            <person name="Bruce D."/>
            <person name="Goodwin L."/>
            <person name="Pitluck S."/>
            <person name="Peters L."/>
            <person name="Ovchinnikova G."/>
            <person name="Zeytun A."/>
            <person name="Lu M."/>
            <person name="Kyrpides N."/>
            <person name="Mavromatis K."/>
            <person name="Ivanova N."/>
            <person name="Brettin T."/>
            <person name="Detter J.C."/>
            <person name="Han C."/>
            <person name="Larimer F."/>
            <person name="Land M."/>
            <person name="Hauser L."/>
            <person name="Markowitz V."/>
            <person name="Cheng J.-F."/>
            <person name="Hugenholtz P."/>
            <person name="Woyke T."/>
            <person name="Wu D."/>
            <person name="Spring S."/>
            <person name="Schroeder M."/>
            <person name="Brambilla E."/>
            <person name="Klenk H.-P."/>
            <person name="Eisen J.A."/>
        </authorList>
    </citation>
    <scope>NUCLEOTIDE SEQUENCE [LARGE SCALE GENOMIC DNA]</scope>
    <source>
        <strain evidence="8">ATCC 49306 / DSM 6799 / DCB-1</strain>
    </source>
</reference>
<dbReference type="InterPro" id="IPR023031">
    <property type="entry name" value="OPRT"/>
</dbReference>
<dbReference type="STRING" id="706587.Desti_3979"/>
<dbReference type="PANTHER" id="PTHR19278:SF9">
    <property type="entry name" value="URIDINE 5'-MONOPHOSPHATE SYNTHASE"/>
    <property type="match status" value="1"/>
</dbReference>
<dbReference type="GO" id="GO:0044205">
    <property type="term" value="P:'de novo' UMP biosynthetic process"/>
    <property type="evidence" value="ECO:0007669"/>
    <property type="project" value="UniProtKB-UniRule"/>
</dbReference>
<dbReference type="GO" id="GO:0004588">
    <property type="term" value="F:orotate phosphoribosyltransferase activity"/>
    <property type="evidence" value="ECO:0007669"/>
    <property type="project" value="UniProtKB-UniRule"/>
</dbReference>
<dbReference type="HOGENOM" id="CLU_1097228_0_0_7"/>
<dbReference type="eggNOG" id="COG0461">
    <property type="taxonomic scope" value="Bacteria"/>
</dbReference>
<protein>
    <recommendedName>
        <fullName evidence="2 6">Orotate phosphoribosyltransferase</fullName>
        <shortName evidence="6">OPRT</shortName>
        <shortName evidence="6">OPRTase</shortName>
        <ecNumber evidence="2 6">2.4.2.10</ecNumber>
    </recommendedName>
</protein>
<accession>I4CAN0</accession>
<keyword evidence="8" id="KW-1185">Reference proteome</keyword>
<dbReference type="KEGG" id="dti:Desti_3979"/>
<comment type="subunit">
    <text evidence="6">Homodimer.</text>
</comment>
<sequence>MSWAQEKESFAREILSLLYEHRMIRTFYRDKPEGWKLISGLYSPLYIQFRPLISYPRVFETVCKGMVRMVQEEAPEITKVIGIAMAGVPLAAGMSLLGIPAGFTRKMEGVKSLEAFKKAITTYGEHALLEGELTSNDKVALVDDLVTRFDSKLVAMEQVKYEVRKKGLSDVVSNTVLVVLDREQGGKEAAEKEGIRLLSIVPFKTVGLPLLKGVMHPTEWDVINRYLEDSSPFQTEAEQKRIAAFSCYTDSRK</sequence>
<evidence type="ECO:0000256" key="4">
    <source>
        <dbReference type="ARBA" id="ARBA00022679"/>
    </source>
</evidence>
<comment type="catalytic activity">
    <reaction evidence="6">
        <text>orotidine 5'-phosphate + diphosphate = orotate + 5-phospho-alpha-D-ribose 1-diphosphate</text>
        <dbReference type="Rhea" id="RHEA:10380"/>
        <dbReference type="ChEBI" id="CHEBI:30839"/>
        <dbReference type="ChEBI" id="CHEBI:33019"/>
        <dbReference type="ChEBI" id="CHEBI:57538"/>
        <dbReference type="ChEBI" id="CHEBI:58017"/>
        <dbReference type="EC" id="2.4.2.10"/>
    </reaction>
</comment>
<dbReference type="HAMAP" id="MF_01208">
    <property type="entry name" value="PyrE"/>
    <property type="match status" value="1"/>
</dbReference>
<dbReference type="AlphaFoldDB" id="I4CAN0"/>
<comment type="cofactor">
    <cofactor evidence="6">
        <name>Mg(2+)</name>
        <dbReference type="ChEBI" id="CHEBI:18420"/>
    </cofactor>
</comment>
<dbReference type="PANTHER" id="PTHR19278">
    <property type="entry name" value="OROTATE PHOSPHORIBOSYLTRANSFERASE"/>
    <property type="match status" value="1"/>
</dbReference>
<dbReference type="Gene3D" id="3.40.50.2020">
    <property type="match status" value="1"/>
</dbReference>
<dbReference type="OrthoDB" id="9785917at2"/>
<dbReference type="Proteomes" id="UP000006055">
    <property type="component" value="Chromosome"/>
</dbReference>
<comment type="caution">
    <text evidence="6">Lacks conserved residue(s) required for the propagation of feature annotation.</text>
</comment>
<name>I4CAN0_DESTA</name>
<dbReference type="UniPathway" id="UPA00070">
    <property type="reaction ID" value="UER00119"/>
</dbReference>
<feature type="binding site" evidence="6">
    <location>
        <position position="182"/>
    </location>
    <ligand>
        <name>orotate</name>
        <dbReference type="ChEBI" id="CHEBI:30839"/>
    </ligand>
</feature>
<evidence type="ECO:0000256" key="1">
    <source>
        <dbReference type="ARBA" id="ARBA00004889"/>
    </source>
</evidence>
<gene>
    <name evidence="6" type="primary">pyrE</name>
    <name evidence="7" type="ordered locus">Desti_3979</name>
</gene>
<dbReference type="GO" id="GO:0004590">
    <property type="term" value="F:orotidine-5'-phosphate decarboxylase activity"/>
    <property type="evidence" value="ECO:0007669"/>
    <property type="project" value="TreeGrafter"/>
</dbReference>
<dbReference type="InterPro" id="IPR029057">
    <property type="entry name" value="PRTase-like"/>
</dbReference>
<keyword evidence="6" id="KW-0460">Magnesium</keyword>
<evidence type="ECO:0000256" key="5">
    <source>
        <dbReference type="ARBA" id="ARBA00022975"/>
    </source>
</evidence>